<sequence>MPAKDTSDAGEQPCRRCREASSVLVVRGEPLCRDCFVKYVHTKAIKRMETLRVRHSAPGQQRKVLLPLSFGVSSVVLLHVLDHHLKTQASKTGRTGFSIAALSVDDSMILKAPVSYLQLMARIQEQYPGHEYSSLPLHDVFRLLPADSSLFALTTDTNVSTDTPPEQRLAALLNSLPSATARADVISTLRTRLIVEHAKSLGCEGILWGDSTTKLAEKTLSETAKGRGFSLPWRTADGESPFGITFNYPLRDLLKKELVAFARLNEPPLSPLVLENSGASRQASMSSKDTTIDDLMKQYFESVEEKFPSIVANVVRTTSKLKANSIRETDLRCHLCSMPVSDGRFGIHGWGGDQQDGIAGAPVGDGENLCYGCTRSIPQSITAAKGRS</sequence>
<dbReference type="Pfam" id="PF10288">
    <property type="entry name" value="CTU2"/>
    <property type="match status" value="1"/>
</dbReference>
<dbReference type="AlphaFoldDB" id="A0A1Y2A3I7"/>
<dbReference type="InterPro" id="IPR014729">
    <property type="entry name" value="Rossmann-like_a/b/a_fold"/>
</dbReference>
<evidence type="ECO:0000256" key="1">
    <source>
        <dbReference type="ARBA" id="ARBA00022490"/>
    </source>
</evidence>
<name>A0A1Y2A3I7_9PLEO</name>
<comment type="function">
    <text evidence="3">Plays a central role in 2-thiolation of mcm(5)S(2)U at tRNA wobble positions of tRNA(Lys), tRNA(Glu) and tRNA(Gln). May act by forming a heterodimer with NCS6 that ligates sulfur from thiocarboxylated URM1 onto the uridine of tRNAs at wobble position. Prior mcm(5) tRNA modification by the elongator complex is required for 2-thiolation. May also be involved in protein urmylation.</text>
</comment>
<dbReference type="GO" id="GO:0032447">
    <property type="term" value="P:protein urmylation"/>
    <property type="evidence" value="ECO:0007669"/>
    <property type="project" value="UniProtKB-UniRule"/>
</dbReference>
<keyword evidence="5" id="KW-1185">Reference proteome</keyword>
<evidence type="ECO:0000256" key="2">
    <source>
        <dbReference type="ARBA" id="ARBA00022694"/>
    </source>
</evidence>
<evidence type="ECO:0000313" key="4">
    <source>
        <dbReference type="EMBL" id="ORY17082.1"/>
    </source>
</evidence>
<dbReference type="GO" id="GO:0016779">
    <property type="term" value="F:nucleotidyltransferase activity"/>
    <property type="evidence" value="ECO:0007669"/>
    <property type="project" value="UniProtKB-UniRule"/>
</dbReference>
<proteinExistence type="inferred from homology"/>
<comment type="subcellular location">
    <subcellularLocation>
        <location evidence="3">Cytoplasm</location>
    </subcellularLocation>
</comment>
<protein>
    <recommendedName>
        <fullName evidence="3">Cytoplasmic tRNA 2-thiolation protein 2</fullName>
    </recommendedName>
</protein>
<dbReference type="GO" id="GO:0002143">
    <property type="term" value="P:tRNA wobble position uridine thiolation"/>
    <property type="evidence" value="ECO:0007669"/>
    <property type="project" value="TreeGrafter"/>
</dbReference>
<comment type="pathway">
    <text evidence="3">tRNA modification; 5-methoxycarbonylmethyl-2-thiouridine-tRNA biosynthesis.</text>
</comment>
<evidence type="ECO:0000313" key="5">
    <source>
        <dbReference type="Proteomes" id="UP000193144"/>
    </source>
</evidence>
<dbReference type="STRING" id="1231657.A0A1Y2A3I7"/>
<dbReference type="PANTHER" id="PTHR20882:SF14">
    <property type="entry name" value="CYTOPLASMIC TRNA 2-THIOLATION PROTEIN 2"/>
    <property type="match status" value="1"/>
</dbReference>
<evidence type="ECO:0000256" key="3">
    <source>
        <dbReference type="HAMAP-Rule" id="MF_03054"/>
    </source>
</evidence>
<dbReference type="GO" id="GO:0016783">
    <property type="term" value="F:sulfurtransferase activity"/>
    <property type="evidence" value="ECO:0007669"/>
    <property type="project" value="TreeGrafter"/>
</dbReference>
<keyword evidence="2 3" id="KW-0819">tRNA processing</keyword>
<organism evidence="4 5">
    <name type="scientific">Clohesyomyces aquaticus</name>
    <dbReference type="NCBI Taxonomy" id="1231657"/>
    <lineage>
        <taxon>Eukaryota</taxon>
        <taxon>Fungi</taxon>
        <taxon>Dikarya</taxon>
        <taxon>Ascomycota</taxon>
        <taxon>Pezizomycotina</taxon>
        <taxon>Dothideomycetes</taxon>
        <taxon>Pleosporomycetidae</taxon>
        <taxon>Pleosporales</taxon>
        <taxon>Lindgomycetaceae</taxon>
        <taxon>Clohesyomyces</taxon>
    </lineage>
</organism>
<dbReference type="GO" id="GO:0005829">
    <property type="term" value="C:cytosol"/>
    <property type="evidence" value="ECO:0007669"/>
    <property type="project" value="TreeGrafter"/>
</dbReference>
<dbReference type="GO" id="GO:0000049">
    <property type="term" value="F:tRNA binding"/>
    <property type="evidence" value="ECO:0007669"/>
    <property type="project" value="InterPro"/>
</dbReference>
<comment type="caution">
    <text evidence="4">The sequence shown here is derived from an EMBL/GenBank/DDBJ whole genome shotgun (WGS) entry which is preliminary data.</text>
</comment>
<dbReference type="PANTHER" id="PTHR20882">
    <property type="entry name" value="CYTOPLASMIC TRNA 2-THIOLATION PROTEIN 2"/>
    <property type="match status" value="1"/>
</dbReference>
<dbReference type="Proteomes" id="UP000193144">
    <property type="component" value="Unassembled WGS sequence"/>
</dbReference>
<dbReference type="UniPathway" id="UPA00988"/>
<gene>
    <name evidence="3" type="primary">NCS2</name>
    <name evidence="3" type="synonym">CTU2</name>
    <name evidence="4" type="ORF">BCR34DRAFT_475340</name>
</gene>
<reference evidence="4 5" key="1">
    <citation type="submission" date="2016-07" db="EMBL/GenBank/DDBJ databases">
        <title>Pervasive Adenine N6-methylation of Active Genes in Fungi.</title>
        <authorList>
            <consortium name="DOE Joint Genome Institute"/>
            <person name="Mondo S.J."/>
            <person name="Dannebaum R.O."/>
            <person name="Kuo R.C."/>
            <person name="Labutti K."/>
            <person name="Haridas S."/>
            <person name="Kuo A."/>
            <person name="Salamov A."/>
            <person name="Ahrendt S.R."/>
            <person name="Lipzen A."/>
            <person name="Sullivan W."/>
            <person name="Andreopoulos W.B."/>
            <person name="Clum A."/>
            <person name="Lindquist E."/>
            <person name="Daum C."/>
            <person name="Ramamoorthy G.K."/>
            <person name="Gryganskyi A."/>
            <person name="Culley D."/>
            <person name="Magnuson J.K."/>
            <person name="James T.Y."/>
            <person name="O'Malley M.A."/>
            <person name="Stajich J.E."/>
            <person name="Spatafora J.W."/>
            <person name="Visel A."/>
            <person name="Grigoriev I.V."/>
        </authorList>
    </citation>
    <scope>NUCLEOTIDE SEQUENCE [LARGE SCALE GENOMIC DNA]</scope>
    <source>
        <strain evidence="4 5">CBS 115471</strain>
    </source>
</reference>
<dbReference type="EMBL" id="MCFA01000014">
    <property type="protein sequence ID" value="ORY17082.1"/>
    <property type="molecule type" value="Genomic_DNA"/>
</dbReference>
<dbReference type="OrthoDB" id="25129at2759"/>
<comment type="similarity">
    <text evidence="3">Belongs to the CTU2/NCS2 family.</text>
</comment>
<dbReference type="HAMAP" id="MF_03054">
    <property type="entry name" value="CTU2"/>
    <property type="match status" value="1"/>
</dbReference>
<keyword evidence="1 3" id="KW-0963">Cytoplasm</keyword>
<dbReference type="Gene3D" id="3.40.50.620">
    <property type="entry name" value="HUPs"/>
    <property type="match status" value="1"/>
</dbReference>
<dbReference type="InterPro" id="IPR019407">
    <property type="entry name" value="CTU2"/>
</dbReference>
<dbReference type="SUPFAM" id="SSF52402">
    <property type="entry name" value="Adenine nucleotide alpha hydrolases-like"/>
    <property type="match status" value="1"/>
</dbReference>
<accession>A0A1Y2A3I7</accession>